<reference evidence="1 2" key="1">
    <citation type="submission" date="2024-01" db="EMBL/GenBank/DDBJ databases">
        <title>The genomes of 5 underutilized Papilionoideae crops provide insights into root nodulation and disease resistanc.</title>
        <authorList>
            <person name="Jiang F."/>
        </authorList>
    </citation>
    <scope>NUCLEOTIDE SEQUENCE [LARGE SCALE GENOMIC DNA]</scope>
    <source>
        <strain evidence="1">LVBAO_FW01</strain>
        <tissue evidence="1">Leaves</tissue>
    </source>
</reference>
<name>A0AAN9M9E3_CANGL</name>
<keyword evidence="2" id="KW-1185">Reference proteome</keyword>
<dbReference type="EMBL" id="JAYMYQ010000002">
    <property type="protein sequence ID" value="KAK7350234.1"/>
    <property type="molecule type" value="Genomic_DNA"/>
</dbReference>
<comment type="caution">
    <text evidence="1">The sequence shown here is derived from an EMBL/GenBank/DDBJ whole genome shotgun (WGS) entry which is preliminary data.</text>
</comment>
<dbReference type="AlphaFoldDB" id="A0AAN9M9E3"/>
<accession>A0AAN9M9E3</accession>
<dbReference type="Proteomes" id="UP001367508">
    <property type="component" value="Unassembled WGS sequence"/>
</dbReference>
<proteinExistence type="predicted"/>
<organism evidence="1 2">
    <name type="scientific">Canavalia gladiata</name>
    <name type="common">Sword bean</name>
    <name type="synonym">Dolichos gladiatus</name>
    <dbReference type="NCBI Taxonomy" id="3824"/>
    <lineage>
        <taxon>Eukaryota</taxon>
        <taxon>Viridiplantae</taxon>
        <taxon>Streptophyta</taxon>
        <taxon>Embryophyta</taxon>
        <taxon>Tracheophyta</taxon>
        <taxon>Spermatophyta</taxon>
        <taxon>Magnoliopsida</taxon>
        <taxon>eudicotyledons</taxon>
        <taxon>Gunneridae</taxon>
        <taxon>Pentapetalae</taxon>
        <taxon>rosids</taxon>
        <taxon>fabids</taxon>
        <taxon>Fabales</taxon>
        <taxon>Fabaceae</taxon>
        <taxon>Papilionoideae</taxon>
        <taxon>50 kb inversion clade</taxon>
        <taxon>NPAAA clade</taxon>
        <taxon>indigoferoid/millettioid clade</taxon>
        <taxon>Phaseoleae</taxon>
        <taxon>Canavalia</taxon>
    </lineage>
</organism>
<gene>
    <name evidence="1" type="ORF">VNO77_08569</name>
</gene>
<evidence type="ECO:0000313" key="2">
    <source>
        <dbReference type="Proteomes" id="UP001367508"/>
    </source>
</evidence>
<protein>
    <submittedName>
        <fullName evidence="1">Uncharacterized protein</fullName>
    </submittedName>
</protein>
<evidence type="ECO:0000313" key="1">
    <source>
        <dbReference type="EMBL" id="KAK7350234.1"/>
    </source>
</evidence>
<sequence>MHGRWLVGSLHLQSPYKGLWFRFPLAAAGLRSIRGFLVFLPRLGHALTTSIFCHGCLLLVRTCRLRSLLHCPLRHLHFRPRLLCLWLRLHESQDHIHRPQRLFCVAPSLLWLRHVPLLQGKRSLLP</sequence>